<dbReference type="InterPro" id="IPR036772">
    <property type="entry name" value="SRCR-like_dom_sf"/>
</dbReference>
<dbReference type="InterPro" id="IPR033116">
    <property type="entry name" value="TRYPSIN_SER"/>
</dbReference>
<dbReference type="PANTHER" id="PTHR24252:SF29">
    <property type="entry name" value="TRANSMEMBRANE PROTEASE SERINE 2 ISOFORM X2"/>
    <property type="match status" value="1"/>
</dbReference>
<dbReference type="GeneTree" id="ENSGT00940000159197"/>
<keyword evidence="8" id="KW-0472">Membrane</keyword>
<dbReference type="InterPro" id="IPR036055">
    <property type="entry name" value="LDL_receptor-like_sf"/>
</dbReference>
<dbReference type="InterPro" id="IPR001190">
    <property type="entry name" value="SRCR"/>
</dbReference>
<protein>
    <submittedName>
        <fullName evidence="11">Transmembrane serine protease 13</fullName>
    </submittedName>
</protein>
<reference evidence="11" key="1">
    <citation type="submission" date="2021-06" db="EMBL/GenBank/DDBJ databases">
        <authorList>
            <consortium name="Wellcome Sanger Institute Data Sharing"/>
        </authorList>
    </citation>
    <scope>NUCLEOTIDE SEQUENCE [LARGE SCALE GENOMIC DNA]</scope>
</reference>
<organism evidence="11 12">
    <name type="scientific">Erpetoichthys calabaricus</name>
    <name type="common">Rope fish</name>
    <name type="synonym">Calamoichthys calabaricus</name>
    <dbReference type="NCBI Taxonomy" id="27687"/>
    <lineage>
        <taxon>Eukaryota</taxon>
        <taxon>Metazoa</taxon>
        <taxon>Chordata</taxon>
        <taxon>Craniata</taxon>
        <taxon>Vertebrata</taxon>
        <taxon>Euteleostomi</taxon>
        <taxon>Actinopterygii</taxon>
        <taxon>Polypteriformes</taxon>
        <taxon>Polypteridae</taxon>
        <taxon>Erpetoichthys</taxon>
    </lineage>
</organism>
<evidence type="ECO:0000256" key="4">
    <source>
        <dbReference type="ARBA" id="ARBA00023157"/>
    </source>
</evidence>
<dbReference type="InterPro" id="IPR009003">
    <property type="entry name" value="Peptidase_S1_PA"/>
</dbReference>
<dbReference type="PROSITE" id="PS50240">
    <property type="entry name" value="TRYPSIN_DOM"/>
    <property type="match status" value="1"/>
</dbReference>
<evidence type="ECO:0000256" key="8">
    <source>
        <dbReference type="SAM" id="Phobius"/>
    </source>
</evidence>
<evidence type="ECO:0000256" key="6">
    <source>
        <dbReference type="PROSITE-ProRule" id="PRU00196"/>
    </source>
</evidence>
<dbReference type="CDD" id="cd00190">
    <property type="entry name" value="Tryp_SPc"/>
    <property type="match status" value="1"/>
</dbReference>
<dbReference type="PANTHER" id="PTHR24252">
    <property type="entry name" value="ACROSIN-RELATED"/>
    <property type="match status" value="1"/>
</dbReference>
<keyword evidence="12" id="KW-1185">Reference proteome</keyword>
<evidence type="ECO:0000313" key="12">
    <source>
        <dbReference type="Proteomes" id="UP000694620"/>
    </source>
</evidence>
<dbReference type="InterPro" id="IPR018114">
    <property type="entry name" value="TRYPSIN_HIS"/>
</dbReference>
<evidence type="ECO:0000259" key="9">
    <source>
        <dbReference type="PROSITE" id="PS50240"/>
    </source>
</evidence>
<dbReference type="GO" id="GO:0016020">
    <property type="term" value="C:membrane"/>
    <property type="evidence" value="ECO:0007669"/>
    <property type="project" value="InterPro"/>
</dbReference>
<gene>
    <name evidence="11" type="primary">TMPRSS13</name>
</gene>
<dbReference type="FunFam" id="2.40.10.10:FF:000003">
    <property type="entry name" value="Transmembrane serine protease 3"/>
    <property type="match status" value="1"/>
</dbReference>
<evidence type="ECO:0000256" key="3">
    <source>
        <dbReference type="ARBA" id="ARBA00022825"/>
    </source>
</evidence>
<evidence type="ECO:0000256" key="5">
    <source>
        <dbReference type="ARBA" id="ARBA00023180"/>
    </source>
</evidence>
<dbReference type="PRINTS" id="PR00722">
    <property type="entry name" value="CHYMOTRYPSIN"/>
</dbReference>
<dbReference type="GO" id="GO:0006508">
    <property type="term" value="P:proteolysis"/>
    <property type="evidence" value="ECO:0007669"/>
    <property type="project" value="UniProtKB-KW"/>
</dbReference>
<dbReference type="Pfam" id="PF15494">
    <property type="entry name" value="SRCR_2"/>
    <property type="match status" value="1"/>
</dbReference>
<dbReference type="PROSITE" id="PS50287">
    <property type="entry name" value="SRCR_2"/>
    <property type="match status" value="1"/>
</dbReference>
<keyword evidence="8" id="KW-1133">Transmembrane helix</keyword>
<sequence>MAAYPGQMNVQPPPYYPVGVQPYPSGPPQYENVRSPYYVPPQPVQPPPYVAHERRRPPPKSSRCVWCGSCTGVILAILAILGIAVWLGLKYGPSVYNAITNSQPGSSSDNSGQYTPYTPDTCPSNVTYCNGVLECSQGSDELGCVVFGNNNELLVKYYKTQTYLPVCAASWSNSYSQTICSLLGFNGINSSSSITDQPASFLTVAPGRSNINIQGDVSSSSNCPGQAFVSLQCSNCGRQMQSQSRIIGGTQAPLGKWPWQASLHYSGSPTCGGSIVSPTIIISAAHCFYSNMYDPTQWKVYVGTVNQNNLPPPIYVSRIIINSQYDSNSHDNDVAILILQTSISYTNNIQPVCLPTSSQTFSANMNCWTTGFGTTQYQAQQGSTYLMQVSVNIINYNVCNGPSVYNGVLTSNMICAGNLNGKVDSCQGDSGGPLVCYVNQSWYLAGITSWGRACALANSPGVYTNVANFLPWIYSVMEAQTPKWKNVMASAGIQAG</sequence>
<comment type="caution">
    <text evidence="6">Lacks conserved residue(s) required for the propagation of feature annotation.</text>
</comment>
<keyword evidence="1 7" id="KW-0645">Protease</keyword>
<proteinExistence type="predicted"/>
<reference evidence="11" key="3">
    <citation type="submission" date="2025-09" db="UniProtKB">
        <authorList>
            <consortium name="Ensembl"/>
        </authorList>
    </citation>
    <scope>IDENTIFICATION</scope>
</reference>
<evidence type="ECO:0000256" key="1">
    <source>
        <dbReference type="ARBA" id="ARBA00022670"/>
    </source>
</evidence>
<keyword evidence="2 7" id="KW-0378">Hydrolase</keyword>
<keyword evidence="3 7" id="KW-0720">Serine protease</keyword>
<evidence type="ECO:0000256" key="2">
    <source>
        <dbReference type="ARBA" id="ARBA00022801"/>
    </source>
</evidence>
<dbReference type="Proteomes" id="UP000694620">
    <property type="component" value="Chromosome 9"/>
</dbReference>
<feature type="domain" description="Peptidase S1" evidence="9">
    <location>
        <begin position="246"/>
        <end position="478"/>
    </location>
</feature>
<dbReference type="Pfam" id="PF00089">
    <property type="entry name" value="Trypsin"/>
    <property type="match status" value="1"/>
</dbReference>
<keyword evidence="4" id="KW-1015">Disulfide bond</keyword>
<dbReference type="PROSITE" id="PS00134">
    <property type="entry name" value="TRYPSIN_HIS"/>
    <property type="match status" value="1"/>
</dbReference>
<feature type="transmembrane region" description="Helical" evidence="8">
    <location>
        <begin position="64"/>
        <end position="89"/>
    </location>
</feature>
<keyword evidence="5" id="KW-0325">Glycoprotein</keyword>
<accession>A0A8C4SPG3</accession>
<dbReference type="InterPro" id="IPR043504">
    <property type="entry name" value="Peptidase_S1_PA_chymotrypsin"/>
</dbReference>
<keyword evidence="8" id="KW-0812">Transmembrane</keyword>
<dbReference type="SUPFAM" id="SSF57424">
    <property type="entry name" value="LDL receptor-like module"/>
    <property type="match status" value="1"/>
</dbReference>
<dbReference type="GO" id="GO:0004252">
    <property type="term" value="F:serine-type endopeptidase activity"/>
    <property type="evidence" value="ECO:0007669"/>
    <property type="project" value="InterPro"/>
</dbReference>
<evidence type="ECO:0000256" key="7">
    <source>
        <dbReference type="RuleBase" id="RU363034"/>
    </source>
</evidence>
<feature type="domain" description="SRCR" evidence="10">
    <location>
        <begin position="133"/>
        <end position="249"/>
    </location>
</feature>
<dbReference type="InterPro" id="IPR001314">
    <property type="entry name" value="Peptidase_S1A"/>
</dbReference>
<evidence type="ECO:0000313" key="11">
    <source>
        <dbReference type="Ensembl" id="ENSECRP00000019234.1"/>
    </source>
</evidence>
<dbReference type="InterPro" id="IPR001254">
    <property type="entry name" value="Trypsin_dom"/>
</dbReference>
<dbReference type="AlphaFoldDB" id="A0A8C4SPG3"/>
<dbReference type="Ensembl" id="ENSECRT00000019627.1">
    <property type="protein sequence ID" value="ENSECRP00000019234.1"/>
    <property type="gene ID" value="ENSECRG00000012873.1"/>
</dbReference>
<reference evidence="11" key="2">
    <citation type="submission" date="2025-08" db="UniProtKB">
        <authorList>
            <consortium name="Ensembl"/>
        </authorList>
    </citation>
    <scope>IDENTIFICATION</scope>
</reference>
<evidence type="ECO:0000259" key="10">
    <source>
        <dbReference type="PROSITE" id="PS50287"/>
    </source>
</evidence>
<dbReference type="SMART" id="SM00020">
    <property type="entry name" value="Tryp_SPc"/>
    <property type="match status" value="1"/>
</dbReference>
<dbReference type="Gene3D" id="2.40.10.10">
    <property type="entry name" value="Trypsin-like serine proteases"/>
    <property type="match status" value="1"/>
</dbReference>
<dbReference type="SUPFAM" id="SSF50494">
    <property type="entry name" value="Trypsin-like serine proteases"/>
    <property type="match status" value="1"/>
</dbReference>
<dbReference type="SUPFAM" id="SSF56487">
    <property type="entry name" value="SRCR-like"/>
    <property type="match status" value="1"/>
</dbReference>
<dbReference type="PROSITE" id="PS00135">
    <property type="entry name" value="TRYPSIN_SER"/>
    <property type="match status" value="1"/>
</dbReference>
<name>A0A8C4SPG3_ERPCA</name>